<dbReference type="InterPro" id="IPR012337">
    <property type="entry name" value="RNaseH-like_sf"/>
</dbReference>
<evidence type="ECO:0000259" key="1">
    <source>
        <dbReference type="Pfam" id="PF16473"/>
    </source>
</evidence>
<gene>
    <name evidence="2" type="ORF">HII27_25605</name>
</gene>
<dbReference type="EMBL" id="JABBJF010000045">
    <property type="protein sequence ID" value="MBC1189040.1"/>
    <property type="molecule type" value="Genomic_DNA"/>
</dbReference>
<dbReference type="Pfam" id="PF16473">
    <property type="entry name" value="Rv2179c-like"/>
    <property type="match status" value="1"/>
</dbReference>
<reference evidence="2 3" key="1">
    <citation type="submission" date="2020-04" db="EMBL/GenBank/DDBJ databases">
        <title>The draft genome of Kluyvera sichuanensis strain SCKS090646.</title>
        <authorList>
            <person name="Wei L."/>
            <person name="Liu L."/>
            <person name="Feng Y."/>
            <person name="Zong Z."/>
        </authorList>
    </citation>
    <scope>NUCLEOTIDE SEQUENCE [LARGE SCALE GENOMIC DNA]</scope>
    <source>
        <strain evidence="2 3">090646</strain>
    </source>
</reference>
<dbReference type="Proteomes" id="UP000607331">
    <property type="component" value="Unassembled WGS sequence"/>
</dbReference>
<sequence length="194" mass="21684">MNHLMIDLETMGTKPNAPIVSIGAVFFDPSLGELGKEFYQVVTLKSSVDGGAVPDPETIMWWMQQSEEARLAICDKESAASIATALSSLSCFIRDNANPDKVQVWGNGATFDNVILRASYEREWIPCPWPFWNDRDVRTIVELGRQVGINPRRDIPFEGDKHNALADAKHQAKYVSAIWQRIILTPKNSEAGHD</sequence>
<keyword evidence="3" id="KW-1185">Reference proteome</keyword>
<comment type="caution">
    <text evidence="2">The sequence shown here is derived from an EMBL/GenBank/DDBJ whole genome shotgun (WGS) entry which is preliminary data.</text>
</comment>
<dbReference type="InterPro" id="IPR036397">
    <property type="entry name" value="RNaseH_sf"/>
</dbReference>
<dbReference type="RefSeq" id="WP_185670092.1">
    <property type="nucleotide sequence ID" value="NZ_JABBJF010000045.1"/>
</dbReference>
<dbReference type="InterPro" id="IPR033390">
    <property type="entry name" value="Rv2179c-like"/>
</dbReference>
<organism evidence="2 3">
    <name type="scientific">Kluyvera sichuanensis</name>
    <dbReference type="NCBI Taxonomy" id="2725494"/>
    <lineage>
        <taxon>Bacteria</taxon>
        <taxon>Pseudomonadati</taxon>
        <taxon>Pseudomonadota</taxon>
        <taxon>Gammaproteobacteria</taxon>
        <taxon>Enterobacterales</taxon>
        <taxon>Enterobacteriaceae</taxon>
        <taxon>Kluyvera</taxon>
    </lineage>
</organism>
<evidence type="ECO:0000313" key="3">
    <source>
        <dbReference type="Proteomes" id="UP000607331"/>
    </source>
</evidence>
<proteinExistence type="predicted"/>
<protein>
    <submittedName>
        <fullName evidence="2">3'-5' exoribonuclease</fullName>
    </submittedName>
</protein>
<name>A0ABR6S0X7_9ENTR</name>
<accession>A0ABR6S0X7</accession>
<dbReference type="SUPFAM" id="SSF53098">
    <property type="entry name" value="Ribonuclease H-like"/>
    <property type="match status" value="1"/>
</dbReference>
<feature type="domain" description="3'-5' exoribonuclease Rv2179c-like" evidence="1">
    <location>
        <begin position="2"/>
        <end position="179"/>
    </location>
</feature>
<evidence type="ECO:0000313" key="2">
    <source>
        <dbReference type="EMBL" id="MBC1189040.1"/>
    </source>
</evidence>
<dbReference type="Gene3D" id="3.30.420.10">
    <property type="entry name" value="Ribonuclease H-like superfamily/Ribonuclease H"/>
    <property type="match status" value="1"/>
</dbReference>